<dbReference type="EMBL" id="LR796467">
    <property type="protein sequence ID" value="CAB4146382.1"/>
    <property type="molecule type" value="Genomic_DNA"/>
</dbReference>
<feature type="coiled-coil region" evidence="1">
    <location>
        <begin position="15"/>
        <end position="42"/>
    </location>
</feature>
<dbReference type="EMBL" id="LR796954">
    <property type="protein sequence ID" value="CAB4177771.1"/>
    <property type="molecule type" value="Genomic_DNA"/>
</dbReference>
<evidence type="ECO:0000256" key="1">
    <source>
        <dbReference type="SAM" id="Coils"/>
    </source>
</evidence>
<evidence type="ECO:0000256" key="2">
    <source>
        <dbReference type="SAM" id="Phobius"/>
    </source>
</evidence>
<evidence type="ECO:0000313" key="3">
    <source>
        <dbReference type="EMBL" id="CAB4146382.1"/>
    </source>
</evidence>
<keyword evidence="2" id="KW-0472">Membrane</keyword>
<dbReference type="EMBL" id="LR797110">
    <property type="protein sequence ID" value="CAB4187557.1"/>
    <property type="molecule type" value="Genomic_DNA"/>
</dbReference>
<keyword evidence="2" id="KW-0812">Transmembrane</keyword>
<protein>
    <submittedName>
        <fullName evidence="5">Uncharacterized protein</fullName>
    </submittedName>
</protein>
<sequence length="89" mass="10072">MAEPPYDRRTHDFFAGALEAKFAALEADVKEQKEAIARLDKKIEDIAQPIRDASVGFKMFRWFGMFVIAMLAMFKTGDASLIKLLMGDK</sequence>
<keyword evidence="1" id="KW-0175">Coiled coil</keyword>
<gene>
    <name evidence="4" type="ORF">UFOVP1008_48</name>
    <name evidence="5" type="ORF">UFOVP1160_51</name>
    <name evidence="6" type="ORF">UFOVP1352_52</name>
    <name evidence="3" type="ORF">UFOVP498_3</name>
</gene>
<name>A0A6J5QYB8_9CAUD</name>
<proteinExistence type="predicted"/>
<keyword evidence="2" id="KW-1133">Transmembrane helix</keyword>
<reference evidence="5" key="1">
    <citation type="submission" date="2020-05" db="EMBL/GenBank/DDBJ databases">
        <authorList>
            <person name="Chiriac C."/>
            <person name="Salcher M."/>
            <person name="Ghai R."/>
            <person name="Kavagutti S V."/>
        </authorList>
    </citation>
    <scope>NUCLEOTIDE SEQUENCE</scope>
</reference>
<evidence type="ECO:0000313" key="5">
    <source>
        <dbReference type="EMBL" id="CAB4187557.1"/>
    </source>
</evidence>
<evidence type="ECO:0000313" key="6">
    <source>
        <dbReference type="EMBL" id="CAB4200496.1"/>
    </source>
</evidence>
<accession>A0A6J5QYB8</accession>
<evidence type="ECO:0000313" key="4">
    <source>
        <dbReference type="EMBL" id="CAB4177771.1"/>
    </source>
</evidence>
<dbReference type="EMBL" id="LR797301">
    <property type="protein sequence ID" value="CAB4200496.1"/>
    <property type="molecule type" value="Genomic_DNA"/>
</dbReference>
<feature type="transmembrane region" description="Helical" evidence="2">
    <location>
        <begin position="62"/>
        <end position="86"/>
    </location>
</feature>
<organism evidence="5">
    <name type="scientific">uncultured Caudovirales phage</name>
    <dbReference type="NCBI Taxonomy" id="2100421"/>
    <lineage>
        <taxon>Viruses</taxon>
        <taxon>Duplodnaviria</taxon>
        <taxon>Heunggongvirae</taxon>
        <taxon>Uroviricota</taxon>
        <taxon>Caudoviricetes</taxon>
        <taxon>Peduoviridae</taxon>
        <taxon>Maltschvirus</taxon>
        <taxon>Maltschvirus maltsch</taxon>
    </lineage>
</organism>